<dbReference type="RefSeq" id="WP_406786333.1">
    <property type="nucleotide sequence ID" value="NZ_JBJIAA010000003.1"/>
</dbReference>
<gene>
    <name evidence="2" type="ORF">ACJDT4_04450</name>
</gene>
<keyword evidence="3" id="KW-1185">Reference proteome</keyword>
<dbReference type="Proteomes" id="UP001623592">
    <property type="component" value="Unassembled WGS sequence"/>
</dbReference>
<organism evidence="2 3">
    <name type="scientific">Clostridium neuense</name>
    <dbReference type="NCBI Taxonomy" id="1728934"/>
    <lineage>
        <taxon>Bacteria</taxon>
        <taxon>Bacillati</taxon>
        <taxon>Bacillota</taxon>
        <taxon>Clostridia</taxon>
        <taxon>Eubacteriales</taxon>
        <taxon>Clostridiaceae</taxon>
        <taxon>Clostridium</taxon>
    </lineage>
</organism>
<dbReference type="EMBL" id="JBJIAA010000003">
    <property type="protein sequence ID" value="MFL0249664.1"/>
    <property type="molecule type" value="Genomic_DNA"/>
</dbReference>
<protein>
    <recommendedName>
        <fullName evidence="4">Lmo0937 family membrane protein</fullName>
    </recommendedName>
</protein>
<name>A0ABW8TAY5_9CLOT</name>
<keyword evidence="1" id="KW-0812">Transmembrane</keyword>
<evidence type="ECO:0008006" key="4">
    <source>
        <dbReference type="Google" id="ProtNLM"/>
    </source>
</evidence>
<comment type="caution">
    <text evidence="2">The sequence shown here is derived from an EMBL/GenBank/DDBJ whole genome shotgun (WGS) entry which is preliminary data.</text>
</comment>
<feature type="transmembrane region" description="Helical" evidence="1">
    <location>
        <begin position="12"/>
        <end position="41"/>
    </location>
</feature>
<evidence type="ECO:0000313" key="2">
    <source>
        <dbReference type="EMBL" id="MFL0249664.1"/>
    </source>
</evidence>
<evidence type="ECO:0000256" key="1">
    <source>
        <dbReference type="SAM" id="Phobius"/>
    </source>
</evidence>
<accession>A0ABW8TAY5</accession>
<keyword evidence="1" id="KW-0472">Membrane</keyword>
<proteinExistence type="predicted"/>
<keyword evidence="1" id="KW-1133">Transmembrane helix</keyword>
<evidence type="ECO:0000313" key="3">
    <source>
        <dbReference type="Proteomes" id="UP001623592"/>
    </source>
</evidence>
<reference evidence="2 3" key="1">
    <citation type="submission" date="2024-11" db="EMBL/GenBank/DDBJ databases">
        <authorList>
            <person name="Heng Y.C."/>
            <person name="Lim A.C.H."/>
            <person name="Lee J.K.Y."/>
            <person name="Kittelmann S."/>
        </authorList>
    </citation>
    <scope>NUCLEOTIDE SEQUENCE [LARGE SCALE GENOMIC DNA]</scope>
    <source>
        <strain evidence="2 3">WILCCON 0114</strain>
    </source>
</reference>
<sequence>MNIFRWICGFSFLIWISALIIGTGINAINILLSISAFVFIIDAMLYKRKSL</sequence>